<dbReference type="Proteomes" id="UP000694546">
    <property type="component" value="Chromosome 12"/>
</dbReference>
<accession>A0A8C5AC92</accession>
<dbReference type="InterPro" id="IPR042566">
    <property type="entry name" value="L1_C"/>
</dbReference>
<name>A0A8C5AC92_GADMO</name>
<evidence type="ECO:0000313" key="3">
    <source>
        <dbReference type="Proteomes" id="UP000694546"/>
    </source>
</evidence>
<reference evidence="2" key="2">
    <citation type="submission" date="2025-09" db="UniProtKB">
        <authorList>
            <consortium name="Ensembl"/>
        </authorList>
    </citation>
    <scope>IDENTIFICATION</scope>
</reference>
<dbReference type="Gene3D" id="3.30.250.20">
    <property type="entry name" value="L1 transposable element, C-terminal domain"/>
    <property type="match status" value="1"/>
</dbReference>
<evidence type="ECO:0008006" key="4">
    <source>
        <dbReference type="Google" id="ProtNLM"/>
    </source>
</evidence>
<feature type="region of interest" description="Disordered" evidence="1">
    <location>
        <begin position="302"/>
        <end position="327"/>
    </location>
</feature>
<dbReference type="OMA" id="ANTMKFR"/>
<keyword evidence="3" id="KW-1185">Reference proteome</keyword>
<protein>
    <recommendedName>
        <fullName evidence="4">L1 transposable element RRM domain-containing protein</fullName>
    </recommendedName>
</protein>
<dbReference type="AlphaFoldDB" id="A0A8C5AC92"/>
<sequence>QGEKLCAPPVSRSTEETGRLEPKSTTQRQANTMKFRSLLRKIVHITSSATRTLRNRTIEMAAQLNQSELANLIRTIIREENQAERLVFRSAIREEMSIAIEKVQSQLNAMDVTITQCKEKSAEVDEALSNMNSRITDLEESTTGLQVENTKLKDKVERLEMHSRKFNMRVFGLDNGIEKGNPTALMTSFFKEMFRSDELPGDPTVENAHRVGPDKNTPRAMLVRMQRLQVKQAIINLSKQKGSMNFRGMRVWIYPDLTSEETRRRAMFNDVRKKLREAKVRHGIRHPGTLLITFKGETKSFSSSKDAETHYSKVIKPTLHSDSDKLR</sequence>
<proteinExistence type="predicted"/>
<dbReference type="GeneTree" id="ENSGT00990000205925"/>
<evidence type="ECO:0000313" key="2">
    <source>
        <dbReference type="Ensembl" id="ENSGMOP00000029253.1"/>
    </source>
</evidence>
<reference evidence="2" key="1">
    <citation type="submission" date="2025-08" db="UniProtKB">
        <authorList>
            <consortium name="Ensembl"/>
        </authorList>
    </citation>
    <scope>IDENTIFICATION</scope>
</reference>
<feature type="region of interest" description="Disordered" evidence="1">
    <location>
        <begin position="1"/>
        <end position="28"/>
    </location>
</feature>
<dbReference type="Ensembl" id="ENSGMOT00000075695.1">
    <property type="protein sequence ID" value="ENSGMOP00000029253.1"/>
    <property type="gene ID" value="ENSGMOG00000032384.1"/>
</dbReference>
<feature type="compositionally biased region" description="Basic and acidic residues" evidence="1">
    <location>
        <begin position="13"/>
        <end position="22"/>
    </location>
</feature>
<dbReference type="PANTHER" id="PTHR11505">
    <property type="entry name" value="L1 TRANSPOSABLE ELEMENT-RELATED"/>
    <property type="match status" value="1"/>
</dbReference>
<dbReference type="Gene3D" id="1.20.5.340">
    <property type="match status" value="1"/>
</dbReference>
<evidence type="ECO:0000256" key="1">
    <source>
        <dbReference type="SAM" id="MobiDB-lite"/>
    </source>
</evidence>
<dbReference type="InterPro" id="IPR004244">
    <property type="entry name" value="Transposase_22"/>
</dbReference>
<organism evidence="2 3">
    <name type="scientific">Gadus morhua</name>
    <name type="common">Atlantic cod</name>
    <dbReference type="NCBI Taxonomy" id="8049"/>
    <lineage>
        <taxon>Eukaryota</taxon>
        <taxon>Metazoa</taxon>
        <taxon>Chordata</taxon>
        <taxon>Craniata</taxon>
        <taxon>Vertebrata</taxon>
        <taxon>Euteleostomi</taxon>
        <taxon>Actinopterygii</taxon>
        <taxon>Neopterygii</taxon>
        <taxon>Teleostei</taxon>
        <taxon>Neoteleostei</taxon>
        <taxon>Acanthomorphata</taxon>
        <taxon>Zeiogadaria</taxon>
        <taxon>Gadariae</taxon>
        <taxon>Gadiformes</taxon>
        <taxon>Gadoidei</taxon>
        <taxon>Gadidae</taxon>
        <taxon>Gadus</taxon>
    </lineage>
</organism>